<proteinExistence type="inferred from homology"/>
<dbReference type="Proteomes" id="UP000193920">
    <property type="component" value="Unassembled WGS sequence"/>
</dbReference>
<dbReference type="Gene3D" id="3.30.420.40">
    <property type="match status" value="2"/>
</dbReference>
<organism evidence="3 4">
    <name type="scientific">Neocallimastix californiae</name>
    <dbReference type="NCBI Taxonomy" id="1754190"/>
    <lineage>
        <taxon>Eukaryota</taxon>
        <taxon>Fungi</taxon>
        <taxon>Fungi incertae sedis</taxon>
        <taxon>Chytridiomycota</taxon>
        <taxon>Chytridiomycota incertae sedis</taxon>
        <taxon>Neocallimastigomycetes</taxon>
        <taxon>Neocallimastigales</taxon>
        <taxon>Neocallimastigaceae</taxon>
        <taxon>Neocallimastix</taxon>
    </lineage>
</organism>
<sequence>MDNSNNNTNPNLNNKEEIQIMDVNENDNASSMEINLENKNHIINSDEDGNKNENSNKIINENTINSNDKKIESNVQVTENKKESDIKDTNDNTENERKLKIENSNVIHSENVTLENGNSNENTNTSSLNESNNNNDNDNDNNNPQTENKNNLIIEDKDNKQANDKSNIITDNKTGVTGDTNNTQTVETNNIKTTIVDNNNIQVNNANNGQTTNATKEPMANTNNEVNNYNTEKVEEVNRMEKSHVNLKKTTISTMQPFVIRKGATSNYLKGNISYLNEGNDVSLDPERNYSDVIVIHPGSRYLRIGRASDAFPKEIPHCIARDVTPLKINIKNEEQKASPQDSGVTLQIPENENSIDNNNDDNDDENDNHQNSNSEVIGDNNPNEIDNKNGEMDTSEEEHVNKRRKKNNSRHRNNNNNDNFDDENYMFSDKLIITKEYLKELEADIKFRMRLAKMRVTPNAHSQVRQFNIQSIPEIIPDHNDPYKIEWTTANNKEKYFVGLKALRLKKYVKKDEKITNNSKSRYRLFYPIKNGTFNLEDYDNLQVVLGDIERIWNYVINNELGIPKNEYKDYNVVLVIPDIYDKVYVTELISLLLKEMNFKAIIVQQESVCAAFGAGFSMSCIVDIGAQKTSIACIEDGFCIPETRMNLKYGGDDITLLFMALLIHNAFPYSEIDLNLAYDWQLAQELKERFCTVIESDLTCRVYTFYVRVPDKDTRVFSLKVYDEVVMAPMLLFKTHMIDFRNKLHYLVDSKNNYMNERSVEEIVLLDDYIKLQNPTHTNNNTQNSTMDVDTNSECPSPNTASAINLKEEVKSESVTATNHKLNKTNSNMDIDVESIEETKSHDDTNNNDTNHRNVITINDTQDNNEIFEKVSQPLDVAIAQSISTYVTTISEGWEFNGTNSRKEKDIEDRIRKIYSSILVIGGGGMIPGLSKMIEDRVSHWLHVLLPQGILNSAIQHEIKNDGNRSGNAATEDKRKSTNKKTNIRGVTNRKGPNGVNVNSGNGTAIISPTVITSPRDIDSRVLTWKGASILCKLDCASEMWLGGKEWENGGIKGCYKWLFHWE</sequence>
<dbReference type="SMART" id="SM00268">
    <property type="entry name" value="ACTIN"/>
    <property type="match status" value="1"/>
</dbReference>
<dbReference type="OrthoDB" id="5572108at2759"/>
<feature type="compositionally biased region" description="Polar residues" evidence="2">
    <location>
        <begin position="164"/>
        <end position="185"/>
    </location>
</feature>
<gene>
    <name evidence="3" type="ORF">LY90DRAFT_388634</name>
</gene>
<name>A0A1Y2AVD2_9FUNG</name>
<feature type="compositionally biased region" description="Basic and acidic residues" evidence="2">
    <location>
        <begin position="79"/>
        <end position="101"/>
    </location>
</feature>
<dbReference type="PANTHER" id="PTHR11937">
    <property type="entry name" value="ACTIN"/>
    <property type="match status" value="1"/>
</dbReference>
<feature type="compositionally biased region" description="Polar residues" evidence="2">
    <location>
        <begin position="789"/>
        <end position="799"/>
    </location>
</feature>
<feature type="region of interest" description="Disordered" evidence="2">
    <location>
        <begin position="334"/>
        <end position="424"/>
    </location>
</feature>
<feature type="region of interest" description="Disordered" evidence="2">
    <location>
        <begin position="69"/>
        <end position="185"/>
    </location>
</feature>
<feature type="region of interest" description="Disordered" evidence="2">
    <location>
        <begin position="963"/>
        <end position="1002"/>
    </location>
</feature>
<dbReference type="EMBL" id="MCOG01000201">
    <property type="protein sequence ID" value="ORY26531.1"/>
    <property type="molecule type" value="Genomic_DNA"/>
</dbReference>
<evidence type="ECO:0000256" key="1">
    <source>
        <dbReference type="RuleBase" id="RU000487"/>
    </source>
</evidence>
<keyword evidence="4" id="KW-1185">Reference proteome</keyword>
<evidence type="ECO:0000313" key="4">
    <source>
        <dbReference type="Proteomes" id="UP000193920"/>
    </source>
</evidence>
<feature type="compositionally biased region" description="Basic and acidic residues" evidence="2">
    <location>
        <begin position="154"/>
        <end position="163"/>
    </location>
</feature>
<dbReference type="InterPro" id="IPR004000">
    <property type="entry name" value="Actin"/>
</dbReference>
<comment type="similarity">
    <text evidence="1">Belongs to the actin family.</text>
</comment>
<accession>A0A1Y2AVD2</accession>
<dbReference type="CDD" id="cd10206">
    <property type="entry name" value="ASKHA_NBD_Arp8-like"/>
    <property type="match status" value="1"/>
</dbReference>
<comment type="caution">
    <text evidence="3">The sequence shown here is derived from an EMBL/GenBank/DDBJ whole genome shotgun (WGS) entry which is preliminary data.</text>
</comment>
<feature type="compositionally biased region" description="Low complexity" evidence="2">
    <location>
        <begin position="113"/>
        <end position="152"/>
    </location>
</feature>
<evidence type="ECO:0000313" key="3">
    <source>
        <dbReference type="EMBL" id="ORY26531.1"/>
    </source>
</evidence>
<dbReference type="AlphaFoldDB" id="A0A1Y2AVD2"/>
<dbReference type="InterPro" id="IPR043129">
    <property type="entry name" value="ATPase_NBD"/>
</dbReference>
<reference evidence="3 4" key="1">
    <citation type="submission" date="2016-08" db="EMBL/GenBank/DDBJ databases">
        <title>A Parts List for Fungal Cellulosomes Revealed by Comparative Genomics.</title>
        <authorList>
            <consortium name="DOE Joint Genome Institute"/>
            <person name="Haitjema C.H."/>
            <person name="Gilmore S.P."/>
            <person name="Henske J.K."/>
            <person name="Solomon K.V."/>
            <person name="De Groot R."/>
            <person name="Kuo A."/>
            <person name="Mondo S.J."/>
            <person name="Salamov A.A."/>
            <person name="Labutti K."/>
            <person name="Zhao Z."/>
            <person name="Chiniquy J."/>
            <person name="Barry K."/>
            <person name="Brewer H.M."/>
            <person name="Purvine S.O."/>
            <person name="Wright A.T."/>
            <person name="Boxma B."/>
            <person name="Van Alen T."/>
            <person name="Hackstein J.H."/>
            <person name="Baker S.E."/>
            <person name="Grigoriev I.V."/>
            <person name="O'Malley M.A."/>
        </authorList>
    </citation>
    <scope>NUCLEOTIDE SEQUENCE [LARGE SCALE GENOMIC DNA]</scope>
    <source>
        <strain evidence="3 4">G1</strain>
    </source>
</reference>
<dbReference type="Gene3D" id="3.30.420.580">
    <property type="match status" value="1"/>
</dbReference>
<dbReference type="Gene3D" id="3.90.640.10">
    <property type="entry name" value="Actin, Chain A, domain 4"/>
    <property type="match status" value="1"/>
</dbReference>
<protein>
    <submittedName>
        <fullName evidence="3">Actin-like ATPase domain-containing protein</fullName>
    </submittedName>
</protein>
<dbReference type="SUPFAM" id="SSF53067">
    <property type="entry name" value="Actin-like ATPase domain"/>
    <property type="match status" value="2"/>
</dbReference>
<feature type="compositionally biased region" description="Polar residues" evidence="2">
    <location>
        <begin position="102"/>
        <end position="112"/>
    </location>
</feature>
<feature type="compositionally biased region" description="Basic residues" evidence="2">
    <location>
        <begin position="402"/>
        <end position="414"/>
    </location>
</feature>
<dbReference type="STRING" id="1754190.A0A1Y2AVD2"/>
<dbReference type="Pfam" id="PF00022">
    <property type="entry name" value="Actin"/>
    <property type="match status" value="1"/>
</dbReference>
<feature type="region of interest" description="Disordered" evidence="2">
    <location>
        <begin position="778"/>
        <end position="799"/>
    </location>
</feature>
<feature type="compositionally biased region" description="Low complexity" evidence="2">
    <location>
        <begin position="778"/>
        <end position="788"/>
    </location>
</feature>
<evidence type="ECO:0000256" key="2">
    <source>
        <dbReference type="SAM" id="MobiDB-lite"/>
    </source>
</evidence>